<dbReference type="InterPro" id="IPR008947">
    <property type="entry name" value="PLipase_C/P1_nuclease_dom_sf"/>
</dbReference>
<evidence type="ECO:0000313" key="8">
    <source>
        <dbReference type="Proteomes" id="UP001301442"/>
    </source>
</evidence>
<dbReference type="CDD" id="cd11010">
    <property type="entry name" value="S1-P1_nuclease"/>
    <property type="match status" value="1"/>
</dbReference>
<dbReference type="Pfam" id="PF02265">
    <property type="entry name" value="S1-P1_nuclease"/>
    <property type="match status" value="1"/>
</dbReference>
<dbReference type="PANTHER" id="PTHR33146">
    <property type="entry name" value="ENDONUCLEASE 4"/>
    <property type="match status" value="1"/>
</dbReference>
<evidence type="ECO:0000256" key="3">
    <source>
        <dbReference type="ARBA" id="ARBA00022759"/>
    </source>
</evidence>
<evidence type="ECO:0000313" key="7">
    <source>
        <dbReference type="EMBL" id="WOH36905.1"/>
    </source>
</evidence>
<gene>
    <name evidence="7" type="ORF">RI844_16235</name>
</gene>
<dbReference type="PANTHER" id="PTHR33146:SF26">
    <property type="entry name" value="ENDONUCLEASE 4"/>
    <property type="match status" value="1"/>
</dbReference>
<proteinExistence type="predicted"/>
<sequence length="285" mass="32457">MLLFIFCFSSSTYALGSKGHWLVCQLAVNNLPLAQQDSLSNLINYLPLAQKQQLNIFLKRSINHQVTFADACSWPDAIRHEEPFAVYKSWHYLNVAREQTEIGKSDCQSNCILDAITFHQQQYINAKNPITKIQALLFLAHWLGDIHQPLHISFKSDLGGNKTKVIDRLNSTKQKCKNLHQVWDRCLLGNSNKTLLLNSLAPSFESPSSDFITAKNLLVWANQSLTISRSKSVQYCKIDDNNRACVPTQDKIIFDQAYLNKNNLTLKKQLNLAAVRLHLFLSENL</sequence>
<dbReference type="InterPro" id="IPR003154">
    <property type="entry name" value="S1/P1nuclease"/>
</dbReference>
<evidence type="ECO:0000256" key="5">
    <source>
        <dbReference type="ARBA" id="ARBA00023157"/>
    </source>
</evidence>
<evidence type="ECO:0000256" key="4">
    <source>
        <dbReference type="ARBA" id="ARBA00022801"/>
    </source>
</evidence>
<keyword evidence="8" id="KW-1185">Reference proteome</keyword>
<organism evidence="7 8">
    <name type="scientific">Thalassotalea fonticola</name>
    <dbReference type="NCBI Taxonomy" id="3065649"/>
    <lineage>
        <taxon>Bacteria</taxon>
        <taxon>Pseudomonadati</taxon>
        <taxon>Pseudomonadota</taxon>
        <taxon>Gammaproteobacteria</taxon>
        <taxon>Alteromonadales</taxon>
        <taxon>Colwelliaceae</taxon>
        <taxon>Thalassotalea</taxon>
    </lineage>
</organism>
<dbReference type="SUPFAM" id="SSF48537">
    <property type="entry name" value="Phospholipase C/P1 nuclease"/>
    <property type="match status" value="1"/>
</dbReference>
<dbReference type="EMBL" id="CP136600">
    <property type="protein sequence ID" value="WOH36905.1"/>
    <property type="molecule type" value="Genomic_DNA"/>
</dbReference>
<reference evidence="7 8" key="1">
    <citation type="submission" date="2023-09" db="EMBL/GenBank/DDBJ databases">
        <authorList>
            <person name="Qi X."/>
        </authorList>
    </citation>
    <scope>NUCLEOTIDE SEQUENCE [LARGE SCALE GENOMIC DNA]</scope>
    <source>
        <strain evidence="7 8">S1-1</strain>
    </source>
</reference>
<dbReference type="Proteomes" id="UP001301442">
    <property type="component" value="Chromosome"/>
</dbReference>
<dbReference type="RefSeq" id="WP_348395715.1">
    <property type="nucleotide sequence ID" value="NZ_CP136600.1"/>
</dbReference>
<keyword evidence="2" id="KW-0479">Metal-binding</keyword>
<keyword evidence="4" id="KW-0378">Hydrolase</keyword>
<dbReference type="Gene3D" id="1.10.575.10">
    <property type="entry name" value="P1 Nuclease"/>
    <property type="match status" value="1"/>
</dbReference>
<protein>
    <submittedName>
        <fullName evidence="7">S1/P1 nuclease</fullName>
    </submittedName>
</protein>
<evidence type="ECO:0000256" key="6">
    <source>
        <dbReference type="ARBA" id="ARBA00023180"/>
    </source>
</evidence>
<accession>A0ABZ0GMX0</accession>
<evidence type="ECO:0000256" key="2">
    <source>
        <dbReference type="ARBA" id="ARBA00022723"/>
    </source>
</evidence>
<keyword evidence="5" id="KW-1015">Disulfide bond</keyword>
<keyword evidence="3" id="KW-0255">Endonuclease</keyword>
<evidence type="ECO:0000256" key="1">
    <source>
        <dbReference type="ARBA" id="ARBA00022722"/>
    </source>
</evidence>
<keyword evidence="1" id="KW-0540">Nuclease</keyword>
<keyword evidence="6" id="KW-0325">Glycoprotein</keyword>
<name>A0ABZ0GMX0_9GAMM</name>